<dbReference type="Proteomes" id="UP000030528">
    <property type="component" value="Unassembled WGS sequence"/>
</dbReference>
<name>A0A0A5GRK9_9BACI</name>
<accession>A0A0A5GRK9</accession>
<dbReference type="OrthoDB" id="2990422at2"/>
<dbReference type="STRING" id="1385510.GCA_000425205_00281"/>
<proteinExistence type="predicted"/>
<dbReference type="RefSeq" id="WP_026799097.1">
    <property type="nucleotide sequence ID" value="NZ_AULI01000001.1"/>
</dbReference>
<gene>
    <name evidence="1" type="ORF">N781_00985</name>
</gene>
<evidence type="ECO:0000313" key="1">
    <source>
        <dbReference type="EMBL" id="KGX93805.1"/>
    </source>
</evidence>
<dbReference type="AlphaFoldDB" id="A0A0A5GRK9"/>
<evidence type="ECO:0000313" key="2">
    <source>
        <dbReference type="Proteomes" id="UP000030528"/>
    </source>
</evidence>
<keyword evidence="2" id="KW-1185">Reference proteome</keyword>
<reference evidence="1 2" key="1">
    <citation type="submission" date="2013-08" db="EMBL/GenBank/DDBJ databases">
        <authorList>
            <person name="Huang J."/>
            <person name="Wang G."/>
        </authorList>
    </citation>
    <scope>NUCLEOTIDE SEQUENCE [LARGE SCALE GENOMIC DNA]</scope>
    <source>
        <strain evidence="1 2">JSM 076056</strain>
    </source>
</reference>
<protein>
    <submittedName>
        <fullName evidence="1">Uncharacterized protein</fullName>
    </submittedName>
</protein>
<dbReference type="EMBL" id="AVPE01000001">
    <property type="protein sequence ID" value="KGX93805.1"/>
    <property type="molecule type" value="Genomic_DNA"/>
</dbReference>
<comment type="caution">
    <text evidence="1">The sequence shown here is derived from an EMBL/GenBank/DDBJ whole genome shotgun (WGS) entry which is preliminary data.</text>
</comment>
<sequence length="64" mass="7622">MGKSVQDKASQLRYVQNRVQMLHEVVATYDAESVDVEDLERFLTMMSELEIKINRFKQDWEEGR</sequence>
<organism evidence="1 2">
    <name type="scientific">Pontibacillus halophilus JSM 076056 = DSM 19796</name>
    <dbReference type="NCBI Taxonomy" id="1385510"/>
    <lineage>
        <taxon>Bacteria</taxon>
        <taxon>Bacillati</taxon>
        <taxon>Bacillota</taxon>
        <taxon>Bacilli</taxon>
        <taxon>Bacillales</taxon>
        <taxon>Bacillaceae</taxon>
        <taxon>Pontibacillus</taxon>
    </lineage>
</organism>
<dbReference type="eggNOG" id="ENOG5033H3W">
    <property type="taxonomic scope" value="Bacteria"/>
</dbReference>
<dbReference type="InterPro" id="IPR047670">
    <property type="entry name" value="YfjT-like"/>
</dbReference>
<dbReference type="NCBIfam" id="NF040878">
    <property type="entry name" value="SE1561_fam"/>
    <property type="match status" value="1"/>
</dbReference>